<evidence type="ECO:0000256" key="2">
    <source>
        <dbReference type="SAM" id="Phobius"/>
    </source>
</evidence>
<evidence type="ECO:0000313" key="3">
    <source>
        <dbReference type="EMBL" id="KAJ7190666.1"/>
    </source>
</evidence>
<reference evidence="3" key="1">
    <citation type="submission" date="2023-03" db="EMBL/GenBank/DDBJ databases">
        <title>Massive genome expansion in bonnet fungi (Mycena s.s.) driven by repeated elements and novel gene families across ecological guilds.</title>
        <authorList>
            <consortium name="Lawrence Berkeley National Laboratory"/>
            <person name="Harder C.B."/>
            <person name="Miyauchi S."/>
            <person name="Viragh M."/>
            <person name="Kuo A."/>
            <person name="Thoen E."/>
            <person name="Andreopoulos B."/>
            <person name="Lu D."/>
            <person name="Skrede I."/>
            <person name="Drula E."/>
            <person name="Henrissat B."/>
            <person name="Morin E."/>
            <person name="Kohler A."/>
            <person name="Barry K."/>
            <person name="LaButti K."/>
            <person name="Morin E."/>
            <person name="Salamov A."/>
            <person name="Lipzen A."/>
            <person name="Mereny Z."/>
            <person name="Hegedus B."/>
            <person name="Baldrian P."/>
            <person name="Stursova M."/>
            <person name="Weitz H."/>
            <person name="Taylor A."/>
            <person name="Grigoriev I.V."/>
            <person name="Nagy L.G."/>
            <person name="Martin F."/>
            <person name="Kauserud H."/>
        </authorList>
    </citation>
    <scope>NUCLEOTIDE SEQUENCE</scope>
    <source>
        <strain evidence="3">9144</strain>
    </source>
</reference>
<gene>
    <name evidence="3" type="ORF">GGX14DRAFT_482854</name>
</gene>
<feature type="transmembrane region" description="Helical" evidence="2">
    <location>
        <begin position="32"/>
        <end position="55"/>
    </location>
</feature>
<feature type="non-terminal residue" evidence="3">
    <location>
        <position position="1"/>
    </location>
</feature>
<accession>A0AAD6XWS0</accession>
<keyword evidence="4" id="KW-1185">Reference proteome</keyword>
<feature type="compositionally biased region" description="Basic and acidic residues" evidence="1">
    <location>
        <begin position="110"/>
        <end position="120"/>
    </location>
</feature>
<keyword evidence="2" id="KW-1133">Transmembrane helix</keyword>
<proteinExistence type="predicted"/>
<name>A0AAD6XWS0_9AGAR</name>
<dbReference type="AlphaFoldDB" id="A0AAD6XWS0"/>
<dbReference type="EMBL" id="JARJCW010000145">
    <property type="protein sequence ID" value="KAJ7190666.1"/>
    <property type="molecule type" value="Genomic_DNA"/>
</dbReference>
<keyword evidence="2" id="KW-0812">Transmembrane</keyword>
<keyword evidence="2" id="KW-0472">Membrane</keyword>
<sequence>MPFTTERNLVGRIWMLARTARRVLGVELTSKYHTVCAMILESGALYLCGGIVFIVNTPPLTTESQSGVVLAQLVGIAPTIIAVRVALGQSVESVDSFFVPKPGPWGAGGERQRFGPGGER</sequence>
<organism evidence="3 4">
    <name type="scientific">Mycena pura</name>
    <dbReference type="NCBI Taxonomy" id="153505"/>
    <lineage>
        <taxon>Eukaryota</taxon>
        <taxon>Fungi</taxon>
        <taxon>Dikarya</taxon>
        <taxon>Basidiomycota</taxon>
        <taxon>Agaricomycotina</taxon>
        <taxon>Agaricomycetes</taxon>
        <taxon>Agaricomycetidae</taxon>
        <taxon>Agaricales</taxon>
        <taxon>Marasmiineae</taxon>
        <taxon>Mycenaceae</taxon>
        <taxon>Mycena</taxon>
    </lineage>
</organism>
<feature type="transmembrane region" description="Helical" evidence="2">
    <location>
        <begin position="67"/>
        <end position="87"/>
    </location>
</feature>
<protein>
    <submittedName>
        <fullName evidence="3">Uncharacterized protein</fullName>
    </submittedName>
</protein>
<comment type="caution">
    <text evidence="3">The sequence shown here is derived from an EMBL/GenBank/DDBJ whole genome shotgun (WGS) entry which is preliminary data.</text>
</comment>
<evidence type="ECO:0000313" key="4">
    <source>
        <dbReference type="Proteomes" id="UP001219525"/>
    </source>
</evidence>
<evidence type="ECO:0000256" key="1">
    <source>
        <dbReference type="SAM" id="MobiDB-lite"/>
    </source>
</evidence>
<feature type="region of interest" description="Disordered" evidence="1">
    <location>
        <begin position="101"/>
        <end position="120"/>
    </location>
</feature>
<dbReference type="Proteomes" id="UP001219525">
    <property type="component" value="Unassembled WGS sequence"/>
</dbReference>